<proteinExistence type="predicted"/>
<protein>
    <submittedName>
        <fullName evidence="2">Uncharacterized protein</fullName>
    </submittedName>
</protein>
<feature type="region of interest" description="Disordered" evidence="1">
    <location>
        <begin position="38"/>
        <end position="82"/>
    </location>
</feature>
<reference evidence="2" key="2">
    <citation type="journal article" date="2021" name="Microorganisms">
        <title>Bacterial Dimethylsulfoniopropionate Biosynthesis in the East China Sea.</title>
        <authorList>
            <person name="Liu J."/>
            <person name="Zhang Y."/>
            <person name="Liu J."/>
            <person name="Zhong H."/>
            <person name="Williams B.T."/>
            <person name="Zheng Y."/>
            <person name="Curson A.R.J."/>
            <person name="Sun C."/>
            <person name="Sun H."/>
            <person name="Song D."/>
            <person name="Wagner Mackenzie B."/>
            <person name="Bermejo Martinez A."/>
            <person name="Todd J.D."/>
            <person name="Zhang X.H."/>
        </authorList>
    </citation>
    <scope>NUCLEOTIDE SEQUENCE</scope>
    <source>
        <strain evidence="2">AESS21</strain>
    </source>
</reference>
<accession>A0A944CCE7</accession>
<dbReference type="AlphaFoldDB" id="A0A944CCE7"/>
<feature type="compositionally biased region" description="Basic and acidic residues" evidence="1">
    <location>
        <begin position="38"/>
        <end position="54"/>
    </location>
</feature>
<evidence type="ECO:0000313" key="3">
    <source>
        <dbReference type="Proteomes" id="UP000705379"/>
    </source>
</evidence>
<reference evidence="2" key="1">
    <citation type="submission" date="2018-08" db="EMBL/GenBank/DDBJ databases">
        <authorList>
            <person name="Jin W."/>
            <person name="Wang H."/>
            <person name="Yang Y."/>
            <person name="Li M."/>
            <person name="Liu J."/>
        </authorList>
    </citation>
    <scope>NUCLEOTIDE SEQUENCE</scope>
    <source>
        <strain evidence="2">AESS21</strain>
    </source>
</reference>
<sequence length="105" mass="11812">MDLRAIAQLAEEHYDRFLGENQHVGPDDPDLLARIMPHLEKEVSAHSAEAESRSSYRSQPASQTSNMANEHGPSPAPKEDDVLAIRLETARRLLDNVIQSRRSLR</sequence>
<comment type="caution">
    <text evidence="2">The sequence shown here is derived from an EMBL/GenBank/DDBJ whole genome shotgun (WGS) entry which is preliminary data.</text>
</comment>
<evidence type="ECO:0000256" key="1">
    <source>
        <dbReference type="SAM" id="MobiDB-lite"/>
    </source>
</evidence>
<dbReference type="Proteomes" id="UP000705379">
    <property type="component" value="Unassembled WGS sequence"/>
</dbReference>
<feature type="compositionally biased region" description="Polar residues" evidence="1">
    <location>
        <begin position="59"/>
        <end position="68"/>
    </location>
</feature>
<evidence type="ECO:0000313" key="2">
    <source>
        <dbReference type="EMBL" id="MBS8259623.1"/>
    </source>
</evidence>
<organism evidence="2 3">
    <name type="scientific">Roseibium polysiphoniae</name>
    <dbReference type="NCBI Taxonomy" id="2571221"/>
    <lineage>
        <taxon>Bacteria</taxon>
        <taxon>Pseudomonadati</taxon>
        <taxon>Pseudomonadota</taxon>
        <taxon>Alphaproteobacteria</taxon>
        <taxon>Hyphomicrobiales</taxon>
        <taxon>Stappiaceae</taxon>
        <taxon>Roseibium</taxon>
    </lineage>
</organism>
<dbReference type="RefSeq" id="WP_213215208.1">
    <property type="nucleotide sequence ID" value="NZ_QTKU01000001.1"/>
</dbReference>
<name>A0A944CCE7_9HYPH</name>
<gene>
    <name evidence="2" type="ORF">DYI23_05260</name>
</gene>
<dbReference type="EMBL" id="QTKU01000001">
    <property type="protein sequence ID" value="MBS8259623.1"/>
    <property type="molecule type" value="Genomic_DNA"/>
</dbReference>